<evidence type="ECO:0000259" key="6">
    <source>
        <dbReference type="PROSITE" id="PS50110"/>
    </source>
</evidence>
<dbReference type="EC" id="2.7.13.3" evidence="2"/>
<reference evidence="8" key="1">
    <citation type="journal article" date="2019" name="Int. J. Syst. Evol. Microbiol.">
        <title>The Global Catalogue of Microorganisms (GCM) 10K type strain sequencing project: providing services to taxonomists for standard genome sequencing and annotation.</title>
        <authorList>
            <consortium name="The Broad Institute Genomics Platform"/>
            <consortium name="The Broad Institute Genome Sequencing Center for Infectious Disease"/>
            <person name="Wu L."/>
            <person name="Ma J."/>
        </authorList>
    </citation>
    <scope>NUCLEOTIDE SEQUENCE [LARGE SCALE GENOMIC DNA]</scope>
    <source>
        <strain evidence="8">CCUG 53762</strain>
    </source>
</reference>
<dbReference type="RefSeq" id="WP_379661927.1">
    <property type="nucleotide sequence ID" value="NZ_JBHUDG010000005.1"/>
</dbReference>
<dbReference type="CDD" id="cd17569">
    <property type="entry name" value="REC_HupR-like"/>
    <property type="match status" value="1"/>
</dbReference>
<dbReference type="SUPFAM" id="SSF47384">
    <property type="entry name" value="Homodimeric domain of signal transducing histidine kinase"/>
    <property type="match status" value="1"/>
</dbReference>
<dbReference type="Gene3D" id="1.10.287.130">
    <property type="match status" value="1"/>
</dbReference>
<feature type="domain" description="Response regulatory" evidence="6">
    <location>
        <begin position="8"/>
        <end position="123"/>
    </location>
</feature>
<evidence type="ECO:0000256" key="2">
    <source>
        <dbReference type="ARBA" id="ARBA00012438"/>
    </source>
</evidence>
<keyword evidence="7" id="KW-0808">Transferase</keyword>
<feature type="domain" description="Histidine kinase" evidence="5">
    <location>
        <begin position="152"/>
        <end position="363"/>
    </location>
</feature>
<dbReference type="SUPFAM" id="SSF55874">
    <property type="entry name" value="ATPase domain of HSP90 chaperone/DNA topoisomerase II/histidine kinase"/>
    <property type="match status" value="1"/>
</dbReference>
<dbReference type="SMART" id="SM00388">
    <property type="entry name" value="HisKA"/>
    <property type="match status" value="1"/>
</dbReference>
<evidence type="ECO:0000313" key="8">
    <source>
        <dbReference type="Proteomes" id="UP001597118"/>
    </source>
</evidence>
<dbReference type="Gene3D" id="3.30.565.10">
    <property type="entry name" value="Histidine kinase-like ATPase, C-terminal domain"/>
    <property type="match status" value="1"/>
</dbReference>
<accession>A0ABW4I9X8</accession>
<keyword evidence="3 4" id="KW-0597">Phosphoprotein</keyword>
<dbReference type="InterPro" id="IPR036097">
    <property type="entry name" value="HisK_dim/P_sf"/>
</dbReference>
<name>A0ABW4I9X8_9SPHI</name>
<evidence type="ECO:0000259" key="5">
    <source>
        <dbReference type="PROSITE" id="PS50109"/>
    </source>
</evidence>
<dbReference type="Gene3D" id="3.40.50.2300">
    <property type="match status" value="1"/>
</dbReference>
<dbReference type="CDD" id="cd00082">
    <property type="entry name" value="HisKA"/>
    <property type="match status" value="1"/>
</dbReference>
<evidence type="ECO:0000256" key="4">
    <source>
        <dbReference type="PROSITE-ProRule" id="PRU00169"/>
    </source>
</evidence>
<organism evidence="7 8">
    <name type="scientific">Pseudopedobacter beijingensis</name>
    <dbReference type="NCBI Taxonomy" id="1207056"/>
    <lineage>
        <taxon>Bacteria</taxon>
        <taxon>Pseudomonadati</taxon>
        <taxon>Bacteroidota</taxon>
        <taxon>Sphingobacteriia</taxon>
        <taxon>Sphingobacteriales</taxon>
        <taxon>Sphingobacteriaceae</taxon>
        <taxon>Pseudopedobacter</taxon>
    </lineage>
</organism>
<dbReference type="InterPro" id="IPR003661">
    <property type="entry name" value="HisK_dim/P_dom"/>
</dbReference>
<dbReference type="PANTHER" id="PTHR43547:SF2">
    <property type="entry name" value="HYBRID SIGNAL TRANSDUCTION HISTIDINE KINASE C"/>
    <property type="match status" value="1"/>
</dbReference>
<dbReference type="InterPro" id="IPR005467">
    <property type="entry name" value="His_kinase_dom"/>
</dbReference>
<keyword evidence="8" id="KW-1185">Reference proteome</keyword>
<protein>
    <recommendedName>
        <fullName evidence="2">histidine kinase</fullName>
        <ecNumber evidence="2">2.7.13.3</ecNumber>
    </recommendedName>
</protein>
<feature type="modified residue" description="4-aspartylphosphate" evidence="4">
    <location>
        <position position="57"/>
    </location>
</feature>
<dbReference type="EMBL" id="JBHUDG010000005">
    <property type="protein sequence ID" value="MFD1629546.1"/>
    <property type="molecule type" value="Genomic_DNA"/>
</dbReference>
<gene>
    <name evidence="7" type="ORF">ACFSAH_06635</name>
</gene>
<dbReference type="Pfam" id="PF02518">
    <property type="entry name" value="HATPase_c"/>
    <property type="match status" value="1"/>
</dbReference>
<proteinExistence type="predicted"/>
<evidence type="ECO:0000256" key="1">
    <source>
        <dbReference type="ARBA" id="ARBA00000085"/>
    </source>
</evidence>
<dbReference type="Pfam" id="PF00072">
    <property type="entry name" value="Response_reg"/>
    <property type="match status" value="1"/>
</dbReference>
<dbReference type="Proteomes" id="UP001597118">
    <property type="component" value="Unassembled WGS sequence"/>
</dbReference>
<dbReference type="GO" id="GO:0016301">
    <property type="term" value="F:kinase activity"/>
    <property type="evidence" value="ECO:0007669"/>
    <property type="project" value="UniProtKB-KW"/>
</dbReference>
<dbReference type="PRINTS" id="PR00344">
    <property type="entry name" value="BCTRLSENSOR"/>
</dbReference>
<dbReference type="SMART" id="SM00387">
    <property type="entry name" value="HATPase_c"/>
    <property type="match status" value="1"/>
</dbReference>
<dbReference type="InterPro" id="IPR011006">
    <property type="entry name" value="CheY-like_superfamily"/>
</dbReference>
<evidence type="ECO:0000256" key="3">
    <source>
        <dbReference type="ARBA" id="ARBA00022553"/>
    </source>
</evidence>
<sequence length="363" mass="41548">MAESEKIKVLYLDDEANNLIGFKALLRFDYNVFCAKKANEAFEILEKHPDIRVIFCDQRMPEKTGVEFFEEIRSTNPHPIRILITAFSDIEAVIGAINKGHVFRYVKKPWLDVDIITAIEEANKFYLAHSMLSQKNEELERAYSELDKFAYSVSHDIRGPLVGISGGINLALATNDINEVKEILKMMNKSVEKLDSFILSMHDYYSLERGELKITNINFQEIVQEIADVYNIYAKSANIKFTIDIEQNESFWNDEVSIKLIINNLLSNAFKYQIANNENKIVNLNIKVYKGEATIIVEDNGYGIEEKYQKEIFNLFFRAHHHATGSGFGLFNLKSALTKLNGKITVDSEVNKGAKFTIIIPHK</sequence>
<keyword evidence="7" id="KW-0418">Kinase</keyword>
<dbReference type="SMART" id="SM00448">
    <property type="entry name" value="REC"/>
    <property type="match status" value="1"/>
</dbReference>
<dbReference type="Pfam" id="PF00512">
    <property type="entry name" value="HisKA"/>
    <property type="match status" value="1"/>
</dbReference>
<comment type="catalytic activity">
    <reaction evidence="1">
        <text>ATP + protein L-histidine = ADP + protein N-phospho-L-histidine.</text>
        <dbReference type="EC" id="2.7.13.3"/>
    </reaction>
</comment>
<dbReference type="PROSITE" id="PS50109">
    <property type="entry name" value="HIS_KIN"/>
    <property type="match status" value="1"/>
</dbReference>
<dbReference type="InterPro" id="IPR003594">
    <property type="entry name" value="HATPase_dom"/>
</dbReference>
<dbReference type="InterPro" id="IPR001789">
    <property type="entry name" value="Sig_transdc_resp-reg_receiver"/>
</dbReference>
<dbReference type="SUPFAM" id="SSF52172">
    <property type="entry name" value="CheY-like"/>
    <property type="match status" value="1"/>
</dbReference>
<comment type="caution">
    <text evidence="7">The sequence shown here is derived from an EMBL/GenBank/DDBJ whole genome shotgun (WGS) entry which is preliminary data.</text>
</comment>
<dbReference type="PROSITE" id="PS50110">
    <property type="entry name" value="RESPONSE_REGULATORY"/>
    <property type="match status" value="1"/>
</dbReference>
<dbReference type="PANTHER" id="PTHR43547">
    <property type="entry name" value="TWO-COMPONENT HISTIDINE KINASE"/>
    <property type="match status" value="1"/>
</dbReference>
<dbReference type="InterPro" id="IPR036890">
    <property type="entry name" value="HATPase_C_sf"/>
</dbReference>
<dbReference type="InterPro" id="IPR004358">
    <property type="entry name" value="Sig_transdc_His_kin-like_C"/>
</dbReference>
<evidence type="ECO:0000313" key="7">
    <source>
        <dbReference type="EMBL" id="MFD1629546.1"/>
    </source>
</evidence>